<dbReference type="InterPro" id="IPR044925">
    <property type="entry name" value="His-Me_finger_sf"/>
</dbReference>
<keyword evidence="4" id="KW-0732">Signal</keyword>
<dbReference type="PANTHER" id="PTHR33607">
    <property type="entry name" value="ENDONUCLEASE-1"/>
    <property type="match status" value="1"/>
</dbReference>
<keyword evidence="2" id="KW-0378">Hydrolase</keyword>
<dbReference type="GO" id="GO:0004518">
    <property type="term" value="F:nuclease activity"/>
    <property type="evidence" value="ECO:0007669"/>
    <property type="project" value="UniProtKB-KW"/>
</dbReference>
<protein>
    <submittedName>
        <fullName evidence="5">Ribonuclease</fullName>
    </submittedName>
</protein>
<feature type="signal peptide" evidence="4">
    <location>
        <begin position="1"/>
        <end position="23"/>
    </location>
</feature>
<organism evidence="5 6">
    <name type="scientific">Cytobacillus kochii</name>
    <dbReference type="NCBI Taxonomy" id="859143"/>
    <lineage>
        <taxon>Bacteria</taxon>
        <taxon>Bacillati</taxon>
        <taxon>Bacillota</taxon>
        <taxon>Bacilli</taxon>
        <taxon>Bacillales</taxon>
        <taxon>Bacillaceae</taxon>
        <taxon>Cytobacillus</taxon>
    </lineage>
</organism>
<evidence type="ECO:0000256" key="2">
    <source>
        <dbReference type="ARBA" id="ARBA00022801"/>
    </source>
</evidence>
<evidence type="ECO:0000256" key="4">
    <source>
        <dbReference type="SAM" id="SignalP"/>
    </source>
</evidence>
<keyword evidence="1" id="KW-0540">Nuclease</keyword>
<sequence length="269" mass="31121">MGIRSFIPLLVLLSLLVSCTPEGESPFTEGRQTNDYQVDSDYYKEAKGKTGDELKAALHEIIDDHNELTYREVWEALMVTDEDPQNRDNVILFYSGRSQDKDLKGPDADDWNREHIWAKSHGGFDTDPGVGTDLHHLRPTDVSVNASRGNLDFDNGGKEHQEAKGNYYDHDSFEPRDEVKGDIARMLFYMAVRYEGDDGELDLELNDRVNNGRTPLHGKLSVLLKWHKEDPVDENEQRRNQFIYEEFQNNRNPFIDNPEWAFAIWDDEQ</sequence>
<dbReference type="GO" id="GO:0016787">
    <property type="term" value="F:hydrolase activity"/>
    <property type="evidence" value="ECO:0007669"/>
    <property type="project" value="UniProtKB-KW"/>
</dbReference>
<dbReference type="Pfam" id="PF04231">
    <property type="entry name" value="Endonuclease_1"/>
    <property type="match status" value="1"/>
</dbReference>
<dbReference type="PROSITE" id="PS51257">
    <property type="entry name" value="PROKAR_LIPOPROTEIN"/>
    <property type="match status" value="1"/>
</dbReference>
<dbReference type="PANTHER" id="PTHR33607:SF2">
    <property type="entry name" value="ENDONUCLEASE-1"/>
    <property type="match status" value="1"/>
</dbReference>
<accession>A0A248TJW4</accession>
<dbReference type="AlphaFoldDB" id="A0A248TJW4"/>
<keyword evidence="6" id="KW-1185">Reference proteome</keyword>
<dbReference type="InterPro" id="IPR007346">
    <property type="entry name" value="Endonuclease-I"/>
</dbReference>
<feature type="compositionally biased region" description="Basic and acidic residues" evidence="3">
    <location>
        <begin position="155"/>
        <end position="174"/>
    </location>
</feature>
<feature type="region of interest" description="Disordered" evidence="3">
    <location>
        <begin position="146"/>
        <end position="174"/>
    </location>
</feature>
<evidence type="ECO:0000256" key="1">
    <source>
        <dbReference type="ARBA" id="ARBA00022722"/>
    </source>
</evidence>
<dbReference type="EMBL" id="CP022983">
    <property type="protein sequence ID" value="ASV68518.1"/>
    <property type="molecule type" value="Genomic_DNA"/>
</dbReference>
<gene>
    <name evidence="5" type="ORF">CKF48_15120</name>
</gene>
<feature type="chain" id="PRO_5013349451" evidence="4">
    <location>
        <begin position="24"/>
        <end position="269"/>
    </location>
</feature>
<dbReference type="OrthoDB" id="9801679at2"/>
<evidence type="ECO:0000313" key="6">
    <source>
        <dbReference type="Proteomes" id="UP000215137"/>
    </source>
</evidence>
<proteinExistence type="predicted"/>
<dbReference type="KEGG" id="bko:CKF48_15120"/>
<name>A0A248TJW4_9BACI</name>
<evidence type="ECO:0000313" key="5">
    <source>
        <dbReference type="EMBL" id="ASV68518.1"/>
    </source>
</evidence>
<dbReference type="RefSeq" id="WP_095372088.1">
    <property type="nucleotide sequence ID" value="NZ_CP022983.1"/>
</dbReference>
<reference evidence="5 6" key="1">
    <citation type="submission" date="2017-08" db="EMBL/GenBank/DDBJ databases">
        <title>Complete Genome Sequence of Bacillus kochii Oregon-R-modENCODE STRAIN BDGP4, isolated from Drosophila melanogaster gut.</title>
        <authorList>
            <person name="Wan K.H."/>
            <person name="Yu C."/>
            <person name="Park S."/>
            <person name="Hammonds A.S."/>
            <person name="Booth B.W."/>
            <person name="Celniker S.E."/>
        </authorList>
    </citation>
    <scope>NUCLEOTIDE SEQUENCE [LARGE SCALE GENOMIC DNA]</scope>
    <source>
        <strain evidence="5 6">BDGP4</strain>
    </source>
</reference>
<dbReference type="Proteomes" id="UP000215137">
    <property type="component" value="Chromosome"/>
</dbReference>
<evidence type="ECO:0000256" key="3">
    <source>
        <dbReference type="SAM" id="MobiDB-lite"/>
    </source>
</evidence>
<dbReference type="SUPFAM" id="SSF54060">
    <property type="entry name" value="His-Me finger endonucleases"/>
    <property type="match status" value="1"/>
</dbReference>